<evidence type="ECO:0000313" key="5">
    <source>
        <dbReference type="Proteomes" id="UP000030765"/>
    </source>
</evidence>
<dbReference type="EMBL" id="KE525294">
    <property type="protein sequence ID" value="KFB44870.1"/>
    <property type="molecule type" value="Genomic_DNA"/>
</dbReference>
<evidence type="ECO:0000256" key="1">
    <source>
        <dbReference type="SAM" id="Coils"/>
    </source>
</evidence>
<feature type="chain" id="PRO_5010759949" evidence="2">
    <location>
        <begin position="27"/>
        <end position="176"/>
    </location>
</feature>
<keyword evidence="1" id="KW-0175">Coiled coil</keyword>
<proteinExistence type="predicted"/>
<gene>
    <name evidence="3" type="ORF">ZHAS_00012781</name>
</gene>
<reference evidence="3 5" key="1">
    <citation type="journal article" date="2014" name="BMC Genomics">
        <title>Genome sequence of Anopheles sinensis provides insight into genetics basis of mosquito competence for malaria parasites.</title>
        <authorList>
            <person name="Zhou D."/>
            <person name="Zhang D."/>
            <person name="Ding G."/>
            <person name="Shi L."/>
            <person name="Hou Q."/>
            <person name="Ye Y."/>
            <person name="Xu Y."/>
            <person name="Zhou H."/>
            <person name="Xiong C."/>
            <person name="Li S."/>
            <person name="Yu J."/>
            <person name="Hong S."/>
            <person name="Yu X."/>
            <person name="Zou P."/>
            <person name="Chen C."/>
            <person name="Chang X."/>
            <person name="Wang W."/>
            <person name="Lv Y."/>
            <person name="Sun Y."/>
            <person name="Ma L."/>
            <person name="Shen B."/>
            <person name="Zhu C."/>
        </authorList>
    </citation>
    <scope>NUCLEOTIDE SEQUENCE [LARGE SCALE GENOMIC DNA]</scope>
</reference>
<accession>A0A084W3S6</accession>
<dbReference type="VEuPathDB" id="VectorBase:ASIC012781"/>
<dbReference type="EnsemblMetazoa" id="ASIC012781-RA">
    <property type="protein sequence ID" value="ASIC012781-PA"/>
    <property type="gene ID" value="ASIC012781"/>
</dbReference>
<name>A0A084W3S6_ANOSI</name>
<dbReference type="Proteomes" id="UP000030765">
    <property type="component" value="Unassembled WGS sequence"/>
</dbReference>
<feature type="signal peptide" evidence="2">
    <location>
        <begin position="1"/>
        <end position="26"/>
    </location>
</feature>
<dbReference type="EMBL" id="ATLV01020122">
    <property type="status" value="NOT_ANNOTATED_CDS"/>
    <property type="molecule type" value="Genomic_DNA"/>
</dbReference>
<evidence type="ECO:0000313" key="3">
    <source>
        <dbReference type="EMBL" id="KFB44870.1"/>
    </source>
</evidence>
<dbReference type="AlphaFoldDB" id="A0A084W3S6"/>
<sequence>MGARVCLLLTCFVAFWSALVLPPACGFGIDDLMSRLNFIQDKLQDIEHGVNKQHLYAEHDRQAGENRLDQPLAQEQVAPGLMEKLESLERKVNGSEASLKQKLDSIERSLQASMKALEDKMDRVVDDMKTRENTHQDELRAMENILVSKMNQLQETLRNEVPQMQNQRAIMVRKQD</sequence>
<keyword evidence="5" id="KW-1185">Reference proteome</keyword>
<reference evidence="4" key="2">
    <citation type="submission" date="2020-05" db="UniProtKB">
        <authorList>
            <consortium name="EnsemblMetazoa"/>
        </authorList>
    </citation>
    <scope>IDENTIFICATION</scope>
</reference>
<evidence type="ECO:0000313" key="4">
    <source>
        <dbReference type="EnsemblMetazoa" id="ASIC012781-PA"/>
    </source>
</evidence>
<feature type="coiled-coil region" evidence="1">
    <location>
        <begin position="85"/>
        <end position="134"/>
    </location>
</feature>
<protein>
    <submittedName>
        <fullName evidence="3 4">KID repeat family protein</fullName>
    </submittedName>
</protein>
<evidence type="ECO:0000256" key="2">
    <source>
        <dbReference type="SAM" id="SignalP"/>
    </source>
</evidence>
<organism evidence="3">
    <name type="scientific">Anopheles sinensis</name>
    <name type="common">Mosquito</name>
    <dbReference type="NCBI Taxonomy" id="74873"/>
    <lineage>
        <taxon>Eukaryota</taxon>
        <taxon>Metazoa</taxon>
        <taxon>Ecdysozoa</taxon>
        <taxon>Arthropoda</taxon>
        <taxon>Hexapoda</taxon>
        <taxon>Insecta</taxon>
        <taxon>Pterygota</taxon>
        <taxon>Neoptera</taxon>
        <taxon>Endopterygota</taxon>
        <taxon>Diptera</taxon>
        <taxon>Nematocera</taxon>
        <taxon>Culicoidea</taxon>
        <taxon>Culicidae</taxon>
        <taxon>Anophelinae</taxon>
        <taxon>Anopheles</taxon>
    </lineage>
</organism>
<keyword evidence="2" id="KW-0732">Signal</keyword>